<dbReference type="Gene3D" id="3.40.1280.10">
    <property type="match status" value="1"/>
</dbReference>
<dbReference type="OrthoDB" id="9794400at2"/>
<dbReference type="InterPro" id="IPR001537">
    <property type="entry name" value="SpoU_MeTrfase"/>
</dbReference>
<dbReference type="SMART" id="SM00967">
    <property type="entry name" value="SpoU_sub_bind"/>
    <property type="match status" value="1"/>
</dbReference>
<dbReference type="InterPro" id="IPR029028">
    <property type="entry name" value="Alpha/beta_knot_MTases"/>
</dbReference>
<dbReference type="GO" id="GO:0006396">
    <property type="term" value="P:RNA processing"/>
    <property type="evidence" value="ECO:0007669"/>
    <property type="project" value="InterPro"/>
</dbReference>
<keyword evidence="3 5" id="KW-0808">Transferase</keyword>
<protein>
    <submittedName>
        <fullName evidence="5">RNA methyltransferase, TrmH family, group 3</fullName>
    </submittedName>
</protein>
<sequence>MAEWIYGKNVVKQSIEEGMVLKLILQRKEDPLFVLAQEKQIPVEILDRHKMTSLVKSDRHQGVAAQIRNYTIYSVEEIVTSIPKGKDGLIVMLDGIVDPHNLGAILRTCDAVGADGVIFKKDRSVGLNATVAKVSVGAIQTVKCASVTNLSQTIEWLKKRGYWVVGTAMEGKDYRSLKYDYPTVLVIGNEGKGISSLVMKHCDYRVHLPMVGKISSLNASVSTGILLYEIYNKRFPL</sequence>
<dbReference type="PANTHER" id="PTHR46429">
    <property type="entry name" value="23S RRNA (GUANOSINE-2'-O-)-METHYLTRANSFERASE RLMB"/>
    <property type="match status" value="1"/>
</dbReference>
<evidence type="ECO:0000313" key="5">
    <source>
        <dbReference type="EMBL" id="EFC05465.1"/>
    </source>
</evidence>
<dbReference type="AlphaFoldDB" id="D2MPP5"/>
<keyword evidence="2 5" id="KW-0489">Methyltransferase</keyword>
<proteinExistence type="inferred from homology"/>
<keyword evidence="6" id="KW-1185">Reference proteome</keyword>
<dbReference type="SUPFAM" id="SSF55315">
    <property type="entry name" value="L30e-like"/>
    <property type="match status" value="1"/>
</dbReference>
<comment type="caution">
    <text evidence="5">The sequence shown here is derived from an EMBL/GenBank/DDBJ whole genome shotgun (WGS) entry which is preliminary data.</text>
</comment>
<dbReference type="FunFam" id="3.40.1280.10:FF:000008">
    <property type="entry name" value="Group 3 RNA methyltransferase TrmH"/>
    <property type="match status" value="1"/>
</dbReference>
<name>D2MPP5_9FIRM</name>
<dbReference type="STRING" id="679192.HMPREF9013_1170"/>
<evidence type="ECO:0000256" key="1">
    <source>
        <dbReference type="ARBA" id="ARBA00007228"/>
    </source>
</evidence>
<dbReference type="Gene3D" id="3.30.1330.30">
    <property type="match status" value="1"/>
</dbReference>
<dbReference type="CDD" id="cd18103">
    <property type="entry name" value="SpoU-like_RlmB"/>
    <property type="match status" value="1"/>
</dbReference>
<dbReference type="Pfam" id="PF00588">
    <property type="entry name" value="SpoU_methylase"/>
    <property type="match status" value="1"/>
</dbReference>
<dbReference type="GO" id="GO:0003723">
    <property type="term" value="F:RNA binding"/>
    <property type="evidence" value="ECO:0007669"/>
    <property type="project" value="InterPro"/>
</dbReference>
<evidence type="ECO:0000256" key="2">
    <source>
        <dbReference type="ARBA" id="ARBA00022603"/>
    </source>
</evidence>
<dbReference type="SUPFAM" id="SSF75217">
    <property type="entry name" value="alpha/beta knot"/>
    <property type="match status" value="1"/>
</dbReference>
<dbReference type="PANTHER" id="PTHR46429:SF1">
    <property type="entry name" value="23S RRNA (GUANOSINE-2'-O-)-METHYLTRANSFERASE RLMB"/>
    <property type="match status" value="1"/>
</dbReference>
<dbReference type="InterPro" id="IPR029026">
    <property type="entry name" value="tRNA_m1G_MTases_N"/>
</dbReference>
<organism evidence="5 6">
    <name type="scientific">Bulleidia extructa W1219</name>
    <dbReference type="NCBI Taxonomy" id="679192"/>
    <lineage>
        <taxon>Bacteria</taxon>
        <taxon>Bacillati</taxon>
        <taxon>Bacillota</taxon>
        <taxon>Erysipelotrichia</taxon>
        <taxon>Erysipelotrichales</taxon>
        <taxon>Erysipelotrichaceae</taxon>
        <taxon>Bulleidia</taxon>
    </lineage>
</organism>
<dbReference type="RefSeq" id="WP_006627358.1">
    <property type="nucleotide sequence ID" value="NZ_ADFR01000013.1"/>
</dbReference>
<accession>D2MPP5</accession>
<comment type="similarity">
    <text evidence="1">Belongs to the class IV-like SAM-binding methyltransferase superfamily. RNA methyltransferase TrmH family.</text>
</comment>
<dbReference type="GO" id="GO:0032259">
    <property type="term" value="P:methylation"/>
    <property type="evidence" value="ECO:0007669"/>
    <property type="project" value="UniProtKB-KW"/>
</dbReference>
<dbReference type="InterPro" id="IPR004441">
    <property type="entry name" value="rRNA_MeTrfase_TrmH"/>
</dbReference>
<evidence type="ECO:0000259" key="4">
    <source>
        <dbReference type="SMART" id="SM00967"/>
    </source>
</evidence>
<reference evidence="6" key="1">
    <citation type="submission" date="2009-12" db="EMBL/GenBank/DDBJ databases">
        <title>Sequence of Clostridiales genomosp. BVAB3 str. UPII9-5.</title>
        <authorList>
            <person name="Madupu R."/>
            <person name="Durkin A.S."/>
            <person name="Torralba M."/>
            <person name="Methe B."/>
            <person name="Sutton G.G."/>
            <person name="Strausberg R.L."/>
            <person name="Nelson K.E."/>
        </authorList>
    </citation>
    <scope>NUCLEOTIDE SEQUENCE [LARGE SCALE GENOMIC DNA]</scope>
    <source>
        <strain evidence="6">W1219</strain>
    </source>
</reference>
<dbReference type="NCBIfam" id="TIGR00186">
    <property type="entry name" value="rRNA_methyl_3"/>
    <property type="match status" value="1"/>
</dbReference>
<dbReference type="EMBL" id="ADFR01000013">
    <property type="protein sequence ID" value="EFC05465.1"/>
    <property type="molecule type" value="Genomic_DNA"/>
</dbReference>
<dbReference type="GO" id="GO:0008173">
    <property type="term" value="F:RNA methyltransferase activity"/>
    <property type="evidence" value="ECO:0007669"/>
    <property type="project" value="InterPro"/>
</dbReference>
<dbReference type="InterPro" id="IPR029064">
    <property type="entry name" value="Ribosomal_eL30-like_sf"/>
</dbReference>
<dbReference type="Proteomes" id="UP000005017">
    <property type="component" value="Unassembled WGS sequence"/>
</dbReference>
<evidence type="ECO:0000256" key="3">
    <source>
        <dbReference type="ARBA" id="ARBA00022679"/>
    </source>
</evidence>
<dbReference type="Pfam" id="PF08032">
    <property type="entry name" value="SpoU_sub_bind"/>
    <property type="match status" value="1"/>
</dbReference>
<feature type="domain" description="RNA 2-O ribose methyltransferase substrate binding" evidence="4">
    <location>
        <begin position="4"/>
        <end position="73"/>
    </location>
</feature>
<dbReference type="InterPro" id="IPR013123">
    <property type="entry name" value="SpoU_subst-bd"/>
</dbReference>
<evidence type="ECO:0000313" key="6">
    <source>
        <dbReference type="Proteomes" id="UP000005017"/>
    </source>
</evidence>
<dbReference type="eggNOG" id="COG0566">
    <property type="taxonomic scope" value="Bacteria"/>
</dbReference>
<dbReference type="GO" id="GO:0005829">
    <property type="term" value="C:cytosol"/>
    <property type="evidence" value="ECO:0007669"/>
    <property type="project" value="TreeGrafter"/>
</dbReference>
<gene>
    <name evidence="5" type="ORF">HMPREF9013_1170</name>
</gene>